<gene>
    <name evidence="1" type="ORF">SBOR_6270</name>
</gene>
<proteinExistence type="predicted"/>
<organism evidence="1 2">
    <name type="scientific">Sclerotinia borealis (strain F-4128)</name>
    <dbReference type="NCBI Taxonomy" id="1432307"/>
    <lineage>
        <taxon>Eukaryota</taxon>
        <taxon>Fungi</taxon>
        <taxon>Dikarya</taxon>
        <taxon>Ascomycota</taxon>
        <taxon>Pezizomycotina</taxon>
        <taxon>Leotiomycetes</taxon>
        <taxon>Helotiales</taxon>
        <taxon>Sclerotiniaceae</taxon>
        <taxon>Sclerotinia</taxon>
    </lineage>
</organism>
<dbReference type="HOGENOM" id="CLU_1611748_0_0_1"/>
<reference evidence="1 2" key="1">
    <citation type="journal article" date="2014" name="Genome Announc.">
        <title>Draft genome sequence of Sclerotinia borealis, a psychrophilic plant pathogenic fungus.</title>
        <authorList>
            <person name="Mardanov A.V."/>
            <person name="Beletsky A.V."/>
            <person name="Kadnikov V.V."/>
            <person name="Ignatov A.N."/>
            <person name="Ravin N.V."/>
        </authorList>
    </citation>
    <scope>NUCLEOTIDE SEQUENCE [LARGE SCALE GENOMIC DNA]</scope>
    <source>
        <strain evidence="2">F-4157</strain>
    </source>
</reference>
<evidence type="ECO:0000313" key="1">
    <source>
        <dbReference type="EMBL" id="ESZ93343.1"/>
    </source>
</evidence>
<dbReference type="OrthoDB" id="3534305at2759"/>
<evidence type="ECO:0000313" key="2">
    <source>
        <dbReference type="Proteomes" id="UP000019487"/>
    </source>
</evidence>
<protein>
    <submittedName>
        <fullName evidence="1">Uncharacterized protein</fullName>
    </submittedName>
</protein>
<comment type="caution">
    <text evidence="1">The sequence shown here is derived from an EMBL/GenBank/DDBJ whole genome shotgun (WGS) entry which is preliminary data.</text>
</comment>
<keyword evidence="2" id="KW-1185">Reference proteome</keyword>
<accession>W9CC13</accession>
<sequence length="165" mass="19248">MHYDSLPKSVIRRPRHTEVSNDAVIKITEQPPKLVCCHGDLSRQFVSIDNPWFSFLYAIAHGKILHEPPHALERLGPLMRRTDFIIRVESPFIVVFLVQSLDEYGSFVEIDRQSRWELTAAELPEWLQGIFIPDAGKVLEWKCRNHGNSFRCTVFMRKAMGLSWW</sequence>
<dbReference type="Proteomes" id="UP000019487">
    <property type="component" value="Unassembled WGS sequence"/>
</dbReference>
<name>W9CC13_SCLBF</name>
<dbReference type="EMBL" id="AYSA01000328">
    <property type="protein sequence ID" value="ESZ93343.1"/>
    <property type="molecule type" value="Genomic_DNA"/>
</dbReference>
<dbReference type="AlphaFoldDB" id="W9CC13"/>